<evidence type="ECO:0000259" key="4">
    <source>
        <dbReference type="Pfam" id="PF21250"/>
    </source>
</evidence>
<dbReference type="Pfam" id="PF17167">
    <property type="entry name" value="Glyco_hydro_94"/>
    <property type="match status" value="1"/>
</dbReference>
<keyword evidence="1" id="KW-0328">Glycosyltransferase</keyword>
<sequence>MYQLQNESGLVIKYHPNLSLHSIFHKNTFVNLYVGNRLETSVSNLFLRLEFNSSRHTIPLFSIMDQTTIQSSERMLCITHVFQKIKLECSIQLHPKENRWKYRVNVLNKEEIPIVCELIFVLDLGLCDYQAARLNEAFVSQYIHHQIMEDPSFGIQILSRQNESVFGNHPSIFHIAKQKMIQYATDGLDIYQDGMLTSLPNRQRQGEHSVIALGTESISMNPNQSYPFEIVSVFFPNLDAIPSYPNNIDFNPSYWNGFPMEVLPKLDKKKSNKSLFENPSFRNGEEFGESQLQKTFPNHWRAVERDKNGNLLSFFTENETYISLSRKEKLCLRPEGQVTRTGKDQIPSESSLTFTSYFSGIFLSQLTQGHTSLNLLLTRNQNRLGKQMSKGLRIFCKEKDTWFLLETPSYMRFQPKYLEWVYWNQNKELKISITANDDDSLYLTIVNDEINPLEILLSFSIGLDGDNGDNNLPPIVQKLDNKIQINPNPNSPLFTRLHGKGFQIVSDHLEKFHISDESVFFANEPSLSNSYLTIQTKVQGKLLFTIKGDLETIPPKMEIPPNEDDISFPNLLSSAMDLKDPTFLEMVTILPWYNQNAEIHYLNPRGLEQFSGGGWGTRDVCQGAFEFLLAHGNFLVIRELLLHVFSEQNEDGDWPQWFMLYERDKNIRANDSHGDILYWPILSLLTYLERTENFSILNETFTTFVSKKKKTVRDALETSLKEIQNRFIPNTNLPMYGHGDWNDSMQPKEEEFRKKAVSVWTAELQYILYKKLEWFYESLGDQTLTKQYKLLAKKLQDEIHSICMPNGIAAGLVKFNESSANTYLLHPLDKTTSIHYSVLPMIYGILSNAFSLEEANKHITLINDHLTGPDGVRLFDKPVSYFHGQERFFRRAETASFFGREIGLMYTHAHLRYCEALAYMGKSDEFFIELNRTNPIGISKRIPSANVRQSNCYFSSSDATFLNRYDAETYYESVKTGKVTLEGGWRVYSSGPGIFLKLFREHLLGIQLYHSKLIIDPILPKSLNGLTIKTQIFGMPTKIVYHVHTNKGLIEHILWNGSKIPTKRMENKYRKAGLMVLKIDLVTFQNKFENVLEVFIK</sequence>
<protein>
    <submittedName>
        <fullName evidence="7">Uncharacterized protein</fullName>
    </submittedName>
</protein>
<evidence type="ECO:0000256" key="2">
    <source>
        <dbReference type="ARBA" id="ARBA00022679"/>
    </source>
</evidence>
<dbReference type="STRING" id="1249483.LEP1GSC202_2507"/>
<dbReference type="InterPro" id="IPR012341">
    <property type="entry name" value="6hp_glycosidase-like_sf"/>
</dbReference>
<feature type="domain" description="Glycoside phosphorylase super sandwich" evidence="4">
    <location>
        <begin position="301"/>
        <end position="548"/>
    </location>
</feature>
<dbReference type="Gene3D" id="1.50.10.10">
    <property type="match status" value="1"/>
</dbReference>
<gene>
    <name evidence="7" type="ORF">LEP1GSC202_2507</name>
</gene>
<name>A0A5E8H8G0_9LEPT</name>
<dbReference type="Pfam" id="PF21958">
    <property type="entry name" value="SOGP_N"/>
    <property type="match status" value="1"/>
</dbReference>
<dbReference type="Pfam" id="PF21270">
    <property type="entry name" value="SOGP_4th"/>
    <property type="match status" value="1"/>
</dbReference>
<dbReference type="InterPro" id="IPR053831">
    <property type="entry name" value="SOGP_N"/>
</dbReference>
<feature type="domain" description="Glycosyl hydrolase 94 catalytic" evidence="3">
    <location>
        <begin position="614"/>
        <end position="940"/>
    </location>
</feature>
<dbReference type="Pfam" id="PF21250">
    <property type="entry name" value="SOGP_2nd"/>
    <property type="match status" value="1"/>
</dbReference>
<dbReference type="InterPro" id="IPR048771">
    <property type="entry name" value="SOGP_2nd"/>
</dbReference>
<feature type="domain" description="Glycoside phosphorylase C-terminal" evidence="5">
    <location>
        <begin position="1005"/>
        <end position="1081"/>
    </location>
</feature>
<dbReference type="InterPro" id="IPR048773">
    <property type="entry name" value="SOGP_C"/>
</dbReference>
<proteinExistence type="predicted"/>
<dbReference type="PANTHER" id="PTHR37469">
    <property type="entry name" value="CELLOBIONIC ACID PHOSPHORYLASE-RELATED"/>
    <property type="match status" value="1"/>
</dbReference>
<dbReference type="SUPFAM" id="SSF48208">
    <property type="entry name" value="Six-hairpin glycosidases"/>
    <property type="match status" value="1"/>
</dbReference>
<dbReference type="PANTHER" id="PTHR37469:SF2">
    <property type="entry name" value="CELLOBIONIC ACID PHOSPHORYLASE"/>
    <property type="match status" value="1"/>
</dbReference>
<dbReference type="GO" id="GO:0005975">
    <property type="term" value="P:carbohydrate metabolic process"/>
    <property type="evidence" value="ECO:0007669"/>
    <property type="project" value="InterPro"/>
</dbReference>
<reference evidence="7 8" key="1">
    <citation type="submission" date="2013-04" db="EMBL/GenBank/DDBJ databases">
        <authorList>
            <person name="Harkins D.M."/>
            <person name="Durkin A.S."/>
            <person name="Brinkac L.M."/>
            <person name="Haft D.H."/>
            <person name="Selengut J.D."/>
            <person name="Sanka R."/>
            <person name="DePew J."/>
            <person name="Purushe J."/>
            <person name="Hartskeerl R.A."/>
            <person name="Ahmed A."/>
            <person name="van der Linden H."/>
            <person name="Goris M.G.A."/>
            <person name="Vinetz J.M."/>
            <person name="Sutton G.G."/>
            <person name="Nierman W.C."/>
            <person name="Fouts D.E."/>
        </authorList>
    </citation>
    <scope>NUCLEOTIDE SEQUENCE [LARGE SCALE GENOMIC DNA]</scope>
    <source>
        <strain evidence="7 8">Sao Paulo</strain>
    </source>
</reference>
<evidence type="ECO:0000259" key="6">
    <source>
        <dbReference type="Pfam" id="PF21958"/>
    </source>
</evidence>
<evidence type="ECO:0000259" key="3">
    <source>
        <dbReference type="Pfam" id="PF17167"/>
    </source>
</evidence>
<keyword evidence="2" id="KW-0808">Transferase</keyword>
<evidence type="ECO:0000313" key="8">
    <source>
        <dbReference type="Proteomes" id="UP000013996"/>
    </source>
</evidence>
<evidence type="ECO:0000313" key="7">
    <source>
        <dbReference type="EMBL" id="EOQ87625.1"/>
    </source>
</evidence>
<evidence type="ECO:0000256" key="1">
    <source>
        <dbReference type="ARBA" id="ARBA00022676"/>
    </source>
</evidence>
<evidence type="ECO:0000259" key="5">
    <source>
        <dbReference type="Pfam" id="PF21270"/>
    </source>
</evidence>
<comment type="caution">
    <text evidence="7">The sequence shown here is derived from an EMBL/GenBank/DDBJ whole genome shotgun (WGS) entry which is preliminary data.</text>
</comment>
<dbReference type="InterPro" id="IPR008928">
    <property type="entry name" value="6-hairpin_glycosidase_sf"/>
</dbReference>
<dbReference type="InterPro" id="IPR033432">
    <property type="entry name" value="GH94_catalytic"/>
</dbReference>
<dbReference type="AlphaFoldDB" id="A0A5E8H8G0"/>
<feature type="domain" description="SOGP N-terminal" evidence="6">
    <location>
        <begin position="15"/>
        <end position="223"/>
    </location>
</feature>
<dbReference type="InterPro" id="IPR052047">
    <property type="entry name" value="GH94_Enzymes"/>
</dbReference>
<dbReference type="Proteomes" id="UP000013996">
    <property type="component" value="Unassembled WGS sequence"/>
</dbReference>
<dbReference type="GO" id="GO:0016757">
    <property type="term" value="F:glycosyltransferase activity"/>
    <property type="evidence" value="ECO:0007669"/>
    <property type="project" value="UniProtKB-KW"/>
</dbReference>
<organism evidence="7 8">
    <name type="scientific">Leptospira yanagawae serovar Saopaulo str. Sao Paulo = ATCC 700523</name>
    <dbReference type="NCBI Taxonomy" id="1249483"/>
    <lineage>
        <taxon>Bacteria</taxon>
        <taxon>Pseudomonadati</taxon>
        <taxon>Spirochaetota</taxon>
        <taxon>Spirochaetia</taxon>
        <taxon>Leptospirales</taxon>
        <taxon>Leptospiraceae</taxon>
        <taxon>Leptospira</taxon>
    </lineage>
</organism>
<dbReference type="EMBL" id="AOGX02000032">
    <property type="protein sequence ID" value="EOQ87625.1"/>
    <property type="molecule type" value="Genomic_DNA"/>
</dbReference>
<accession>A0A5E8H8G0</accession>
<dbReference type="RefSeq" id="WP_015678630.1">
    <property type="nucleotide sequence ID" value="NZ_AOGX02000032.1"/>
</dbReference>